<proteinExistence type="inferred from homology"/>
<dbReference type="OrthoDB" id="9786954at2"/>
<evidence type="ECO:0000256" key="3">
    <source>
        <dbReference type="ARBA" id="ARBA00012572"/>
    </source>
</evidence>
<gene>
    <name evidence="9" type="primary">trpF</name>
    <name evidence="10" type="ORF">AYR53_01345</name>
</gene>
<dbReference type="InterPro" id="IPR001240">
    <property type="entry name" value="PRAI_dom"/>
</dbReference>
<dbReference type="RefSeq" id="WP_068222150.1">
    <property type="nucleotide sequence ID" value="NZ_CP014623.1"/>
</dbReference>
<evidence type="ECO:0000256" key="2">
    <source>
        <dbReference type="ARBA" id="ARBA00004664"/>
    </source>
</evidence>
<keyword evidence="7 9" id="KW-0057">Aromatic amino acid biosynthesis</keyword>
<dbReference type="EC" id="5.3.1.24" evidence="3 9"/>
<sequence length="195" mass="20870">MTKVKLCGLFRPQDISAANAVQPDYAGFVFAKSHRQINLATALKFRQQLAAQIKSVGVFVNAPIATMLAAYQSGAITIIQLHGQEDETTVQTLQQAGAKVIQVVNLQQQTYQSTRADAVMFDGGKGAGKTFAWQKIPANVKQPIFLAGGITLANVKQAITTVAPAVIDVSSGIETANVKDPVKMQQMVQLVHGNH</sequence>
<dbReference type="SUPFAM" id="SSF51366">
    <property type="entry name" value="Ribulose-phoshate binding barrel"/>
    <property type="match status" value="1"/>
</dbReference>
<dbReference type="EMBL" id="CP014873">
    <property type="protein sequence ID" value="ANK61525.1"/>
    <property type="molecule type" value="Genomic_DNA"/>
</dbReference>
<name>A0A192GZK8_9LACO</name>
<comment type="similarity">
    <text evidence="9">Belongs to the TrpF family.</text>
</comment>
<dbReference type="GeneID" id="42980881"/>
<evidence type="ECO:0000256" key="7">
    <source>
        <dbReference type="ARBA" id="ARBA00023141"/>
    </source>
</evidence>
<evidence type="ECO:0000256" key="4">
    <source>
        <dbReference type="ARBA" id="ARBA00022272"/>
    </source>
</evidence>
<keyword evidence="5 9" id="KW-0028">Amino-acid biosynthesis</keyword>
<evidence type="ECO:0000256" key="9">
    <source>
        <dbReference type="HAMAP-Rule" id="MF_00135"/>
    </source>
</evidence>
<evidence type="ECO:0000256" key="5">
    <source>
        <dbReference type="ARBA" id="ARBA00022605"/>
    </source>
</evidence>
<dbReference type="HAMAP" id="MF_00135">
    <property type="entry name" value="PRAI"/>
    <property type="match status" value="1"/>
</dbReference>
<dbReference type="CDD" id="cd00405">
    <property type="entry name" value="PRAI"/>
    <property type="match status" value="1"/>
</dbReference>
<comment type="catalytic activity">
    <reaction evidence="1 9">
        <text>N-(5-phospho-beta-D-ribosyl)anthranilate = 1-(2-carboxyphenylamino)-1-deoxy-D-ribulose 5-phosphate</text>
        <dbReference type="Rhea" id="RHEA:21540"/>
        <dbReference type="ChEBI" id="CHEBI:18277"/>
        <dbReference type="ChEBI" id="CHEBI:58613"/>
        <dbReference type="EC" id="5.3.1.24"/>
    </reaction>
</comment>
<dbReference type="AlphaFoldDB" id="A0A192GZK8"/>
<dbReference type="PANTHER" id="PTHR42894">
    <property type="entry name" value="N-(5'-PHOSPHORIBOSYL)ANTHRANILATE ISOMERASE"/>
    <property type="match status" value="1"/>
</dbReference>
<dbReference type="STRING" id="375175.AYR53_01345"/>
<dbReference type="InterPro" id="IPR013785">
    <property type="entry name" value="Aldolase_TIM"/>
</dbReference>
<comment type="pathway">
    <text evidence="2 9">Amino-acid biosynthesis; L-tryptophan biosynthesis; L-tryptophan from chorismate: step 3/5.</text>
</comment>
<evidence type="ECO:0000256" key="1">
    <source>
        <dbReference type="ARBA" id="ARBA00001164"/>
    </source>
</evidence>
<dbReference type="Gene3D" id="3.20.20.70">
    <property type="entry name" value="Aldolase class I"/>
    <property type="match status" value="1"/>
</dbReference>
<keyword evidence="8 9" id="KW-0413">Isomerase</keyword>
<dbReference type="InterPro" id="IPR044643">
    <property type="entry name" value="TrpF_fam"/>
</dbReference>
<accession>A0A192GZK8</accession>
<dbReference type="Proteomes" id="UP000078582">
    <property type="component" value="Chromosome"/>
</dbReference>
<dbReference type="PANTHER" id="PTHR42894:SF1">
    <property type="entry name" value="N-(5'-PHOSPHORIBOSYL)ANTHRANILATE ISOMERASE"/>
    <property type="match status" value="1"/>
</dbReference>
<dbReference type="InterPro" id="IPR011060">
    <property type="entry name" value="RibuloseP-bd_barrel"/>
</dbReference>
<dbReference type="GO" id="GO:0004640">
    <property type="term" value="F:phosphoribosylanthranilate isomerase activity"/>
    <property type="evidence" value="ECO:0007669"/>
    <property type="project" value="UniProtKB-UniRule"/>
</dbReference>
<dbReference type="KEGG" id="lbt:AYR52_00165"/>
<evidence type="ECO:0000313" key="11">
    <source>
        <dbReference type="Proteomes" id="UP000078582"/>
    </source>
</evidence>
<evidence type="ECO:0000313" key="10">
    <source>
        <dbReference type="EMBL" id="ANK61525.1"/>
    </source>
</evidence>
<evidence type="ECO:0000256" key="6">
    <source>
        <dbReference type="ARBA" id="ARBA00022822"/>
    </source>
</evidence>
<keyword evidence="11" id="KW-1185">Reference proteome</keyword>
<evidence type="ECO:0000256" key="8">
    <source>
        <dbReference type="ARBA" id="ARBA00023235"/>
    </source>
</evidence>
<dbReference type="UniPathway" id="UPA00035">
    <property type="reaction ID" value="UER00042"/>
</dbReference>
<dbReference type="Pfam" id="PF00697">
    <property type="entry name" value="PRAI"/>
    <property type="match status" value="1"/>
</dbReference>
<organism evidence="10 11">
    <name type="scientific">Loigolactobacillus backii</name>
    <dbReference type="NCBI Taxonomy" id="375175"/>
    <lineage>
        <taxon>Bacteria</taxon>
        <taxon>Bacillati</taxon>
        <taxon>Bacillota</taxon>
        <taxon>Bacilli</taxon>
        <taxon>Lactobacillales</taxon>
        <taxon>Lactobacillaceae</taxon>
        <taxon>Loigolactobacillus</taxon>
    </lineage>
</organism>
<dbReference type="GO" id="GO:0000162">
    <property type="term" value="P:L-tryptophan biosynthetic process"/>
    <property type="evidence" value="ECO:0007669"/>
    <property type="project" value="UniProtKB-UniRule"/>
</dbReference>
<keyword evidence="6 9" id="KW-0822">Tryptophan biosynthesis</keyword>
<reference evidence="10 11" key="1">
    <citation type="submission" date="2016-03" db="EMBL/GenBank/DDBJ databases">
        <title>Pediococcus and Lactobacillus from brewery environment - whole genome sequencing and assembly.</title>
        <authorList>
            <person name="Behr J."/>
            <person name="Geissler A.J."/>
            <person name="Vogel R.F."/>
        </authorList>
    </citation>
    <scope>NUCLEOTIDE SEQUENCE [LARGE SCALE GENOMIC DNA]</scope>
    <source>
        <strain evidence="10 11">TMW 1.1989</strain>
    </source>
</reference>
<protein>
    <recommendedName>
        <fullName evidence="4 9">N-(5'-phosphoribosyl)anthranilate isomerase</fullName>
        <shortName evidence="9">PRAI</shortName>
        <ecNumber evidence="3 9">5.3.1.24</ecNumber>
    </recommendedName>
</protein>